<comment type="catalytic activity">
    <reaction evidence="1 9">
        <text>N-(5-phospho-beta-D-ribosyl)anthranilate = 1-(2-carboxyphenylamino)-1-deoxy-D-ribulose 5-phosphate</text>
        <dbReference type="Rhea" id="RHEA:21540"/>
        <dbReference type="ChEBI" id="CHEBI:18277"/>
        <dbReference type="ChEBI" id="CHEBI:58613"/>
        <dbReference type="EC" id="5.3.1.24"/>
    </reaction>
</comment>
<dbReference type="AlphaFoldDB" id="A0A512DQ01"/>
<evidence type="ECO:0000256" key="6">
    <source>
        <dbReference type="ARBA" id="ARBA00022822"/>
    </source>
</evidence>
<evidence type="ECO:0000256" key="5">
    <source>
        <dbReference type="ARBA" id="ARBA00022605"/>
    </source>
</evidence>
<dbReference type="RefSeq" id="WP_044433198.1">
    <property type="nucleotide sequence ID" value="NZ_BJYZ01000011.1"/>
</dbReference>
<evidence type="ECO:0000259" key="10">
    <source>
        <dbReference type="Pfam" id="PF00697"/>
    </source>
</evidence>
<evidence type="ECO:0000256" key="9">
    <source>
        <dbReference type="HAMAP-Rule" id="MF_00135"/>
    </source>
</evidence>
<evidence type="ECO:0000256" key="7">
    <source>
        <dbReference type="ARBA" id="ARBA00023141"/>
    </source>
</evidence>
<dbReference type="PANTHER" id="PTHR42894">
    <property type="entry name" value="N-(5'-PHOSPHORIBOSYL)ANTHRANILATE ISOMERASE"/>
    <property type="match status" value="1"/>
</dbReference>
<keyword evidence="5 9" id="KW-0028">Amino-acid biosynthesis</keyword>
<dbReference type="GO" id="GO:0000162">
    <property type="term" value="P:L-tryptophan biosynthetic process"/>
    <property type="evidence" value="ECO:0007669"/>
    <property type="project" value="UniProtKB-UniRule"/>
</dbReference>
<dbReference type="UniPathway" id="UPA00035">
    <property type="reaction ID" value="UER00042"/>
</dbReference>
<keyword evidence="8 9" id="KW-0413">Isomerase</keyword>
<dbReference type="Pfam" id="PF00697">
    <property type="entry name" value="PRAI"/>
    <property type="match status" value="1"/>
</dbReference>
<dbReference type="InterPro" id="IPR013785">
    <property type="entry name" value="Aldolase_TIM"/>
</dbReference>
<evidence type="ECO:0000313" key="12">
    <source>
        <dbReference type="Proteomes" id="UP000321523"/>
    </source>
</evidence>
<keyword evidence="7 9" id="KW-0057">Aromatic amino acid biosynthesis</keyword>
<dbReference type="SUPFAM" id="SSF51366">
    <property type="entry name" value="Ribulose-phoshate binding barrel"/>
    <property type="match status" value="1"/>
</dbReference>
<dbReference type="InterPro" id="IPR001240">
    <property type="entry name" value="PRAI_dom"/>
</dbReference>
<dbReference type="PANTHER" id="PTHR42894:SF1">
    <property type="entry name" value="N-(5'-PHOSPHORIBOSYL)ANTHRANILATE ISOMERASE"/>
    <property type="match status" value="1"/>
</dbReference>
<keyword evidence="6 9" id="KW-0822">Tryptophan biosynthesis</keyword>
<dbReference type="EC" id="5.3.1.24" evidence="3 9"/>
<evidence type="ECO:0000313" key="11">
    <source>
        <dbReference type="EMBL" id="GEO38548.1"/>
    </source>
</evidence>
<dbReference type="GO" id="GO:0004640">
    <property type="term" value="F:phosphoribosylanthranilate isomerase activity"/>
    <property type="evidence" value="ECO:0007669"/>
    <property type="project" value="UniProtKB-UniRule"/>
</dbReference>
<evidence type="ECO:0000256" key="3">
    <source>
        <dbReference type="ARBA" id="ARBA00012572"/>
    </source>
</evidence>
<dbReference type="Gene3D" id="3.20.20.70">
    <property type="entry name" value="Aldolase class I"/>
    <property type="match status" value="1"/>
</dbReference>
<dbReference type="NCBIfam" id="NF002295">
    <property type="entry name" value="PRK01222.1-1"/>
    <property type="match status" value="1"/>
</dbReference>
<name>A0A512DQ01_9PROT</name>
<dbReference type="InterPro" id="IPR044643">
    <property type="entry name" value="TrpF_fam"/>
</dbReference>
<dbReference type="HAMAP" id="MF_00135">
    <property type="entry name" value="PRAI"/>
    <property type="match status" value="1"/>
</dbReference>
<comment type="pathway">
    <text evidence="2 9">Amino-acid biosynthesis; L-tryptophan biosynthesis; L-tryptophan from chorismate: step 3/5.</text>
</comment>
<comment type="caution">
    <text evidence="11">The sequence shown here is derived from an EMBL/GenBank/DDBJ whole genome shotgun (WGS) entry which is preliminary data.</text>
</comment>
<dbReference type="Proteomes" id="UP000321523">
    <property type="component" value="Unassembled WGS sequence"/>
</dbReference>
<dbReference type="OrthoDB" id="9796196at2"/>
<dbReference type="CDD" id="cd00405">
    <property type="entry name" value="PRAI"/>
    <property type="match status" value="1"/>
</dbReference>
<organism evidence="11 12">
    <name type="scientific">Skermanella aerolata</name>
    <dbReference type="NCBI Taxonomy" id="393310"/>
    <lineage>
        <taxon>Bacteria</taxon>
        <taxon>Pseudomonadati</taxon>
        <taxon>Pseudomonadota</taxon>
        <taxon>Alphaproteobacteria</taxon>
        <taxon>Rhodospirillales</taxon>
        <taxon>Azospirillaceae</taxon>
        <taxon>Skermanella</taxon>
    </lineage>
</organism>
<comment type="similarity">
    <text evidence="9">Belongs to the TrpF family.</text>
</comment>
<evidence type="ECO:0000256" key="1">
    <source>
        <dbReference type="ARBA" id="ARBA00001164"/>
    </source>
</evidence>
<reference evidence="11 12" key="1">
    <citation type="submission" date="2019-07" db="EMBL/GenBank/DDBJ databases">
        <title>Whole genome shotgun sequence of Skermanella aerolata NBRC 106429.</title>
        <authorList>
            <person name="Hosoyama A."/>
            <person name="Uohara A."/>
            <person name="Ohji S."/>
            <person name="Ichikawa N."/>
        </authorList>
    </citation>
    <scope>NUCLEOTIDE SEQUENCE [LARGE SCALE GENOMIC DNA]</scope>
    <source>
        <strain evidence="11 12">NBRC 106429</strain>
    </source>
</reference>
<keyword evidence="12" id="KW-1185">Reference proteome</keyword>
<dbReference type="InterPro" id="IPR011060">
    <property type="entry name" value="RibuloseP-bd_barrel"/>
</dbReference>
<dbReference type="EMBL" id="BJYZ01000011">
    <property type="protein sequence ID" value="GEO38548.1"/>
    <property type="molecule type" value="Genomic_DNA"/>
</dbReference>
<feature type="domain" description="N-(5'phosphoribosyl) anthranilate isomerase (PRAI)" evidence="10">
    <location>
        <begin position="5"/>
        <end position="208"/>
    </location>
</feature>
<proteinExistence type="inferred from homology"/>
<evidence type="ECO:0000256" key="2">
    <source>
        <dbReference type="ARBA" id="ARBA00004664"/>
    </source>
</evidence>
<sequence>MSVQVKICGINHPDAAAAALAGGARFVGLVFFERSPRHVAPPLAAELARMIPTGVRTVGLFVDPDNEYLEHVVSQVPLDLIQLHGDESPARVAEIKAAFSMPVMKAIKVSSVEDLAAAEAYAQVADRLLFDAKPPAKVTALPGGNGIPFDWTILTGRTWAKPWMLSGGLTVANVAEAISISGAASIDVSSGVEDRPGHKDPDLIRDFLRAASH</sequence>
<evidence type="ECO:0000256" key="4">
    <source>
        <dbReference type="ARBA" id="ARBA00022272"/>
    </source>
</evidence>
<protein>
    <recommendedName>
        <fullName evidence="4 9">N-(5'-phosphoribosyl)anthranilate isomerase</fullName>
        <shortName evidence="9">PRAI</shortName>
        <ecNumber evidence="3 9">5.3.1.24</ecNumber>
    </recommendedName>
</protein>
<evidence type="ECO:0000256" key="8">
    <source>
        <dbReference type="ARBA" id="ARBA00023235"/>
    </source>
</evidence>
<accession>A0A512DQ01</accession>
<gene>
    <name evidence="9 11" type="primary">trpF</name>
    <name evidence="11" type="ORF">SAE02_26960</name>
</gene>